<dbReference type="AlphaFoldDB" id="A0A6B0RIZ0"/>
<sequence>MYNWGLATVVKYLCEFTIGRMTSKTMNEAVEVTYRESTRELYSFILISISEANNIRRLIPINIKKTLLAGDTSELISVSDQQQLNLRAFQREKISFFLPTVEGKQLRFYPATTASTAPA</sequence>
<accession>A0A6B0RIZ0</accession>
<evidence type="ECO:0000313" key="2">
    <source>
        <dbReference type="Proteomes" id="UP000322234"/>
    </source>
</evidence>
<keyword evidence="2" id="KW-1185">Reference proteome</keyword>
<evidence type="ECO:0000313" key="1">
    <source>
        <dbReference type="EMBL" id="MXQ87956.1"/>
    </source>
</evidence>
<name>A0A6B0RIZ0_9CETA</name>
<protein>
    <submittedName>
        <fullName evidence="1">Uncharacterized protein</fullName>
    </submittedName>
</protein>
<reference evidence="1" key="1">
    <citation type="submission" date="2019-10" db="EMBL/GenBank/DDBJ databases">
        <title>The sequence and de novo assembly of the wild yak genome.</title>
        <authorList>
            <person name="Liu Y."/>
        </authorList>
    </citation>
    <scope>NUCLEOTIDE SEQUENCE [LARGE SCALE GENOMIC DNA]</scope>
    <source>
        <strain evidence="1">WY2019</strain>
    </source>
</reference>
<comment type="caution">
    <text evidence="1">The sequence shown here is derived from an EMBL/GenBank/DDBJ whole genome shotgun (WGS) entry which is preliminary data.</text>
</comment>
<proteinExistence type="predicted"/>
<dbReference type="EMBL" id="VBQZ03000042">
    <property type="protein sequence ID" value="MXQ87956.1"/>
    <property type="molecule type" value="Genomic_DNA"/>
</dbReference>
<organism evidence="1 2">
    <name type="scientific">Bos mutus</name>
    <name type="common">wild yak</name>
    <dbReference type="NCBI Taxonomy" id="72004"/>
    <lineage>
        <taxon>Eukaryota</taxon>
        <taxon>Metazoa</taxon>
        <taxon>Chordata</taxon>
        <taxon>Craniata</taxon>
        <taxon>Vertebrata</taxon>
        <taxon>Euteleostomi</taxon>
        <taxon>Mammalia</taxon>
        <taxon>Eutheria</taxon>
        <taxon>Laurasiatheria</taxon>
        <taxon>Artiodactyla</taxon>
        <taxon>Ruminantia</taxon>
        <taxon>Pecora</taxon>
        <taxon>Bovidae</taxon>
        <taxon>Bovinae</taxon>
        <taxon>Bos</taxon>
    </lineage>
</organism>
<gene>
    <name evidence="1" type="ORF">E5288_WYG008790</name>
</gene>
<dbReference type="Proteomes" id="UP000322234">
    <property type="component" value="Unassembled WGS sequence"/>
</dbReference>